<dbReference type="NCBIfam" id="TIGR00595">
    <property type="entry name" value="priA"/>
    <property type="match status" value="1"/>
</dbReference>
<evidence type="ECO:0000256" key="7">
    <source>
        <dbReference type="ARBA" id="ARBA00022833"/>
    </source>
</evidence>
<dbReference type="InterPro" id="IPR041222">
    <property type="entry name" value="PriA_3primeBD"/>
</dbReference>
<evidence type="ECO:0000313" key="13">
    <source>
        <dbReference type="EMBL" id="EAI8859794.1"/>
    </source>
</evidence>
<dbReference type="GO" id="GO:0008270">
    <property type="term" value="F:zinc ion binding"/>
    <property type="evidence" value="ECO:0007669"/>
    <property type="project" value="UniProtKB-UniRule"/>
</dbReference>
<dbReference type="GO" id="GO:0016787">
    <property type="term" value="F:hydrolase activity"/>
    <property type="evidence" value="ECO:0007669"/>
    <property type="project" value="UniProtKB-KW"/>
</dbReference>
<keyword evidence="3 12" id="KW-0479">Metal-binding</keyword>
<dbReference type="GO" id="GO:1990077">
    <property type="term" value="C:primosome complex"/>
    <property type="evidence" value="ECO:0007669"/>
    <property type="project" value="UniProtKB-UniRule"/>
</dbReference>
<dbReference type="Pfam" id="PF00271">
    <property type="entry name" value="Helicase_C"/>
    <property type="match status" value="1"/>
</dbReference>
<dbReference type="Pfam" id="PF18319">
    <property type="entry name" value="Zn_ribbon_PriA"/>
    <property type="match status" value="1"/>
</dbReference>
<dbReference type="SMART" id="SM00490">
    <property type="entry name" value="HELICc"/>
    <property type="match status" value="1"/>
</dbReference>
<keyword evidence="10 12" id="KW-0413">Isomerase</keyword>
<dbReference type="NCBIfam" id="NF004069">
    <property type="entry name" value="PRK05580.2-1"/>
    <property type="match status" value="1"/>
</dbReference>
<dbReference type="GO" id="GO:0006302">
    <property type="term" value="P:double-strand break repair"/>
    <property type="evidence" value="ECO:0007669"/>
    <property type="project" value="InterPro"/>
</dbReference>
<dbReference type="RefSeq" id="WP_011731979.1">
    <property type="nucleotide sequence ID" value="NZ_AACKKU020000012.1"/>
</dbReference>
<feature type="binding site" evidence="12">
    <location>
        <position position="359"/>
    </location>
    <ligand>
        <name>Zn(2+)</name>
        <dbReference type="ChEBI" id="CHEBI:29105"/>
        <label>2</label>
    </ligand>
</feature>
<dbReference type="Pfam" id="PF00270">
    <property type="entry name" value="DEAD"/>
    <property type="match status" value="1"/>
</dbReference>
<gene>
    <name evidence="12" type="primary">priA</name>
    <name evidence="13" type="ORF">CX802_08135</name>
</gene>
<sequence length="610" mass="69352">MNYYEIALSGLNLKPLTYESKFDIEIFSAVSVKVKNRICNGFVIKSVEKPKFKTSAILEILPQKLTQIQIKLAEFISRYYTCEIGVCLGLFEPYHEISNMNYSFIKSPELSQKQQNALEFIKQNSVSLLFGDTGSGKSEVYISLIKEVLNENKQALLLMPEISLTPQMQTRLESYFGSSVGIWHSKITPKNKKILLERFFRGEIKLIAGARSALFLPFWNLGLIVVDEEHDDSYKNSSEPYYNARDLSVYLASFGDIRVVLGSATPSVSSFFKFKHFRLKGTFFDSKKEFIYDNFSTALSNLIIENIDKTLKMEKQAVIFLPTRANFKFLTCISCFNSIKCPFCSVSMSLHKKTGSLKCHYCGFSTAIPNSCPKCGSDMLEANKIGTSELVLSLEKAFPNAQIAKFDKDEITTQNKLTTLLKNFNNKKIDILVGTQMLSKGHDYHNVDLAVIMGLDEHLEYADFRAREKTLALAMQVAGRAARVGEGRVIIQTNKSEFFQEYLEDYDKFLEDELESRNPLYPPFVRLLRIVIEDKNEQNALKFEKDILSNLKDISNLEIIGHGKALIEFIALKYRRSILLRSDSHIPLLKAAKIARNYGAHADIDPVNFN</sequence>
<evidence type="ECO:0000256" key="4">
    <source>
        <dbReference type="ARBA" id="ARBA00022741"/>
    </source>
</evidence>
<dbReference type="Pfam" id="PF17764">
    <property type="entry name" value="PriA_3primeBD"/>
    <property type="match status" value="1"/>
</dbReference>
<dbReference type="HAMAP" id="MF_00983">
    <property type="entry name" value="PriA"/>
    <property type="match status" value="1"/>
</dbReference>
<keyword evidence="5 12" id="KW-0378">Hydrolase</keyword>
<dbReference type="Proteomes" id="UP000535509">
    <property type="component" value="Unassembled WGS sequence"/>
</dbReference>
<dbReference type="InterPro" id="IPR040498">
    <property type="entry name" value="PriA_CRR"/>
</dbReference>
<dbReference type="InterPro" id="IPR041236">
    <property type="entry name" value="PriA_C"/>
</dbReference>
<comment type="cofactor">
    <cofactor evidence="12">
        <name>Zn(2+)</name>
        <dbReference type="ChEBI" id="CHEBI:29105"/>
    </cofactor>
    <text evidence="12">Binds 2 zinc ions per subunit.</text>
</comment>
<evidence type="ECO:0000256" key="2">
    <source>
        <dbReference type="ARBA" id="ARBA00022705"/>
    </source>
</evidence>
<evidence type="ECO:0000256" key="9">
    <source>
        <dbReference type="ARBA" id="ARBA00023125"/>
    </source>
</evidence>
<keyword evidence="2 12" id="KW-0235">DNA replication</keyword>
<dbReference type="InterPro" id="IPR014001">
    <property type="entry name" value="Helicase_ATP-bd"/>
</dbReference>
<evidence type="ECO:0000256" key="3">
    <source>
        <dbReference type="ARBA" id="ARBA00022723"/>
    </source>
</evidence>
<name>A0A5L4LD57_CAMFE</name>
<feature type="binding site" evidence="12">
    <location>
        <position position="362"/>
    </location>
    <ligand>
        <name>Zn(2+)</name>
        <dbReference type="ChEBI" id="CHEBI:29105"/>
        <label>2</label>
    </ligand>
</feature>
<dbReference type="GO" id="GO:0006310">
    <property type="term" value="P:DNA recombination"/>
    <property type="evidence" value="ECO:0007669"/>
    <property type="project" value="InterPro"/>
</dbReference>
<dbReference type="CDD" id="cd17929">
    <property type="entry name" value="DEXHc_priA"/>
    <property type="match status" value="1"/>
</dbReference>
<dbReference type="PANTHER" id="PTHR30580:SF0">
    <property type="entry name" value="PRIMOSOMAL PROTEIN N"/>
    <property type="match status" value="1"/>
</dbReference>
<dbReference type="SMART" id="SM00487">
    <property type="entry name" value="DEXDc"/>
    <property type="match status" value="1"/>
</dbReference>
<dbReference type="PANTHER" id="PTHR30580">
    <property type="entry name" value="PRIMOSOMAL PROTEIN N"/>
    <property type="match status" value="1"/>
</dbReference>
<comment type="function">
    <text evidence="12">Initiates the restart of stalled replication forks, which reloads the replicative helicase on sites other than the origin of replication. Recognizes and binds to abandoned replication forks and remodels them to uncover a helicase loading site. Promotes assembly of the primosome at these replication forks.</text>
</comment>
<feature type="binding site" evidence="12">
    <location>
        <position position="335"/>
    </location>
    <ligand>
        <name>Zn(2+)</name>
        <dbReference type="ChEBI" id="CHEBI:29105"/>
        <label>1</label>
    </ligand>
</feature>
<evidence type="ECO:0000313" key="14">
    <source>
        <dbReference type="Proteomes" id="UP000535509"/>
    </source>
</evidence>
<comment type="subunit">
    <text evidence="12">Component of the replication restart primosome.</text>
</comment>
<keyword evidence="4 12" id="KW-0547">Nucleotide-binding</keyword>
<evidence type="ECO:0000256" key="12">
    <source>
        <dbReference type="HAMAP-Rule" id="MF_00983"/>
    </source>
</evidence>
<keyword evidence="9 12" id="KW-0238">DNA-binding</keyword>
<dbReference type="PROSITE" id="PS51194">
    <property type="entry name" value="HELICASE_CTER"/>
    <property type="match status" value="1"/>
</dbReference>
<dbReference type="InterPro" id="IPR011545">
    <property type="entry name" value="DEAD/DEAH_box_helicase_dom"/>
</dbReference>
<comment type="caution">
    <text evidence="13">The sequence shown here is derived from an EMBL/GenBank/DDBJ whole genome shotgun (WGS) entry which is preliminary data.</text>
</comment>
<dbReference type="InterPro" id="IPR005259">
    <property type="entry name" value="PriA"/>
</dbReference>
<comment type="catalytic activity">
    <reaction evidence="12">
        <text>Couples ATP hydrolysis with the unwinding of duplex DNA by translocating in the 3'-5' direction.</text>
        <dbReference type="EC" id="5.6.2.4"/>
    </reaction>
</comment>
<feature type="binding site" evidence="12">
    <location>
        <position position="375"/>
    </location>
    <ligand>
        <name>Zn(2+)</name>
        <dbReference type="ChEBI" id="CHEBI:29105"/>
        <label>1</label>
    </ligand>
</feature>
<keyword evidence="8 12" id="KW-0067">ATP-binding</keyword>
<feature type="binding site" evidence="12">
    <location>
        <position position="344"/>
    </location>
    <ligand>
        <name>Zn(2+)</name>
        <dbReference type="ChEBI" id="CHEBI:29105"/>
        <label>2</label>
    </ligand>
</feature>
<keyword evidence="1 12" id="KW-0639">Primosome</keyword>
<proteinExistence type="inferred from homology"/>
<evidence type="ECO:0000256" key="11">
    <source>
        <dbReference type="ARBA" id="ARBA00048988"/>
    </source>
</evidence>
<dbReference type="GeneID" id="61064700"/>
<dbReference type="OMA" id="CTVEAAQ"/>
<dbReference type="GO" id="GO:0006269">
    <property type="term" value="P:DNA replication, synthesis of primer"/>
    <property type="evidence" value="ECO:0007669"/>
    <property type="project" value="UniProtKB-KW"/>
</dbReference>
<dbReference type="InterPro" id="IPR042115">
    <property type="entry name" value="PriA_3primeBD_sf"/>
</dbReference>
<dbReference type="SUPFAM" id="SSF52540">
    <property type="entry name" value="P-loop containing nucleoside triphosphate hydrolases"/>
    <property type="match status" value="1"/>
</dbReference>
<dbReference type="GO" id="GO:0043138">
    <property type="term" value="F:3'-5' DNA helicase activity"/>
    <property type="evidence" value="ECO:0007669"/>
    <property type="project" value="UniProtKB-EC"/>
</dbReference>
<keyword evidence="14" id="KW-1185">Reference proteome</keyword>
<comment type="catalytic activity">
    <reaction evidence="11 12">
        <text>ATP + H2O = ADP + phosphate + H(+)</text>
        <dbReference type="Rhea" id="RHEA:13065"/>
        <dbReference type="ChEBI" id="CHEBI:15377"/>
        <dbReference type="ChEBI" id="CHEBI:15378"/>
        <dbReference type="ChEBI" id="CHEBI:30616"/>
        <dbReference type="ChEBI" id="CHEBI:43474"/>
        <dbReference type="ChEBI" id="CHEBI:456216"/>
        <dbReference type="EC" id="5.6.2.4"/>
    </reaction>
</comment>
<evidence type="ECO:0000256" key="5">
    <source>
        <dbReference type="ARBA" id="ARBA00022801"/>
    </source>
</evidence>
<reference evidence="13 14" key="1">
    <citation type="submission" date="2018-06" db="EMBL/GenBank/DDBJ databases">
        <authorList>
            <consortium name="PulseNet: The National Subtyping Network for Foodborne Disease Surveillance"/>
            <person name="Tarr C.L."/>
            <person name="Trees E."/>
            <person name="Katz L.S."/>
            <person name="Carleton-Romer H.A."/>
            <person name="Stroika S."/>
            <person name="Kucerova Z."/>
            <person name="Roache K.F."/>
            <person name="Sabol A.L."/>
            <person name="Besser J."/>
            <person name="Gerner-Smidt P."/>
        </authorList>
    </citation>
    <scope>NUCLEOTIDE SEQUENCE [LARGE SCALE GENOMIC DNA]</scope>
    <source>
        <strain evidence="13 14">PNUSAC001503</strain>
    </source>
</reference>
<dbReference type="GO" id="GO:0006270">
    <property type="term" value="P:DNA replication initiation"/>
    <property type="evidence" value="ECO:0007669"/>
    <property type="project" value="TreeGrafter"/>
</dbReference>
<evidence type="ECO:0000256" key="10">
    <source>
        <dbReference type="ARBA" id="ARBA00023235"/>
    </source>
</evidence>
<keyword evidence="7 12" id="KW-0862">Zinc</keyword>
<dbReference type="PROSITE" id="PS51192">
    <property type="entry name" value="HELICASE_ATP_BIND_1"/>
    <property type="match status" value="1"/>
</dbReference>
<comment type="similarity">
    <text evidence="12">Belongs to the helicase family. PriA subfamily.</text>
</comment>
<dbReference type="EC" id="5.6.2.4" evidence="12"/>
<feature type="binding site" evidence="12">
    <location>
        <position position="332"/>
    </location>
    <ligand>
        <name>Zn(2+)</name>
        <dbReference type="ChEBI" id="CHEBI:29105"/>
        <label>1</label>
    </ligand>
</feature>
<dbReference type="GO" id="GO:0005524">
    <property type="term" value="F:ATP binding"/>
    <property type="evidence" value="ECO:0007669"/>
    <property type="project" value="UniProtKB-UniRule"/>
</dbReference>
<dbReference type="Gene3D" id="3.40.50.300">
    <property type="entry name" value="P-loop containing nucleotide triphosphate hydrolases"/>
    <property type="match status" value="2"/>
</dbReference>
<evidence type="ECO:0000256" key="6">
    <source>
        <dbReference type="ARBA" id="ARBA00022806"/>
    </source>
</evidence>
<dbReference type="InterPro" id="IPR027417">
    <property type="entry name" value="P-loop_NTPase"/>
</dbReference>
<dbReference type="GO" id="GO:0003677">
    <property type="term" value="F:DNA binding"/>
    <property type="evidence" value="ECO:0007669"/>
    <property type="project" value="UniProtKB-UniRule"/>
</dbReference>
<organism evidence="13 14">
    <name type="scientific">Campylobacter fetus</name>
    <dbReference type="NCBI Taxonomy" id="196"/>
    <lineage>
        <taxon>Bacteria</taxon>
        <taxon>Pseudomonadati</taxon>
        <taxon>Campylobacterota</taxon>
        <taxon>Epsilonproteobacteria</taxon>
        <taxon>Campylobacterales</taxon>
        <taxon>Campylobacteraceae</taxon>
        <taxon>Campylobacter</taxon>
    </lineage>
</organism>
<dbReference type="FunFam" id="3.40.50.300:FF:000489">
    <property type="entry name" value="Primosome assembly protein PriA"/>
    <property type="match status" value="1"/>
</dbReference>
<feature type="binding site" evidence="12">
    <location>
        <position position="372"/>
    </location>
    <ligand>
        <name>Zn(2+)</name>
        <dbReference type="ChEBI" id="CHEBI:29105"/>
        <label>1</label>
    </ligand>
</feature>
<evidence type="ECO:0000256" key="8">
    <source>
        <dbReference type="ARBA" id="ARBA00022840"/>
    </source>
</evidence>
<evidence type="ECO:0000256" key="1">
    <source>
        <dbReference type="ARBA" id="ARBA00022515"/>
    </source>
</evidence>
<dbReference type="Gene3D" id="3.40.1440.60">
    <property type="entry name" value="PriA, 3(prime) DNA-binding domain"/>
    <property type="match status" value="1"/>
</dbReference>
<dbReference type="Pfam" id="PF18074">
    <property type="entry name" value="PriA_C"/>
    <property type="match status" value="1"/>
</dbReference>
<dbReference type="AlphaFoldDB" id="A0A5L4LD57"/>
<feature type="binding site" evidence="12">
    <location>
        <position position="341"/>
    </location>
    <ligand>
        <name>Zn(2+)</name>
        <dbReference type="ChEBI" id="CHEBI:29105"/>
        <label>2</label>
    </ligand>
</feature>
<protein>
    <recommendedName>
        <fullName evidence="12">Replication restart protein PriA</fullName>
    </recommendedName>
    <alternativeName>
        <fullName evidence="12">ATP-dependent DNA helicase PriA</fullName>
        <ecNumber evidence="12">5.6.2.4</ecNumber>
    </alternativeName>
    <alternativeName>
        <fullName evidence="12">DNA 3'-5' helicase PriA</fullName>
    </alternativeName>
</protein>
<dbReference type="InterPro" id="IPR001650">
    <property type="entry name" value="Helicase_C-like"/>
</dbReference>
<dbReference type="EMBL" id="AABTCC010000029">
    <property type="protein sequence ID" value="EAI8859794.1"/>
    <property type="molecule type" value="Genomic_DNA"/>
</dbReference>
<accession>A0A5L4LD57</accession>
<keyword evidence="6 12" id="KW-0347">Helicase</keyword>